<evidence type="ECO:0000313" key="4">
    <source>
        <dbReference type="Proteomes" id="UP000007148"/>
    </source>
</evidence>
<dbReference type="PANTHER" id="PTHR31011:SF2">
    <property type="entry name" value="PROTEIN STB2-RELATED"/>
    <property type="match status" value="1"/>
</dbReference>
<dbReference type="Pfam" id="PF25995">
    <property type="entry name" value="STB6_N"/>
    <property type="match status" value="1"/>
</dbReference>
<feature type="compositionally biased region" description="Basic residues" evidence="1">
    <location>
        <begin position="632"/>
        <end position="646"/>
    </location>
</feature>
<dbReference type="EMBL" id="CAFZ01000046">
    <property type="protein sequence ID" value="CCA69064.1"/>
    <property type="molecule type" value="Genomic_DNA"/>
</dbReference>
<accession>G4TCN5</accession>
<dbReference type="InterPro" id="IPR059025">
    <property type="entry name" value="STB6_N"/>
</dbReference>
<feature type="domain" description="STB6-like N-terminal" evidence="2">
    <location>
        <begin position="103"/>
        <end position="226"/>
    </location>
</feature>
<dbReference type="AlphaFoldDB" id="G4TCN5"/>
<feature type="region of interest" description="Disordered" evidence="1">
    <location>
        <begin position="486"/>
        <end position="520"/>
    </location>
</feature>
<dbReference type="Proteomes" id="UP000007148">
    <property type="component" value="Unassembled WGS sequence"/>
</dbReference>
<keyword evidence="4" id="KW-1185">Reference proteome</keyword>
<organism evidence="3 4">
    <name type="scientific">Serendipita indica (strain DSM 11827)</name>
    <name type="common">Root endophyte fungus</name>
    <name type="synonym">Piriformospora indica</name>
    <dbReference type="NCBI Taxonomy" id="1109443"/>
    <lineage>
        <taxon>Eukaryota</taxon>
        <taxon>Fungi</taxon>
        <taxon>Dikarya</taxon>
        <taxon>Basidiomycota</taxon>
        <taxon>Agaricomycotina</taxon>
        <taxon>Agaricomycetes</taxon>
        <taxon>Sebacinales</taxon>
        <taxon>Serendipitaceae</taxon>
        <taxon>Serendipita</taxon>
    </lineage>
</organism>
<dbReference type="OrthoDB" id="19806at2759"/>
<sequence length="982" mass="109684">MAFRSPPSSNPVSPILNPTGLNISTRIPPLSLTSEGAGAAPSFTLVIPTVRAKSTRRIIEAVSPKTGRPYPNRLRAHKPSHSVSIDILPSQPVEDNWVSPLGKFDIEQDATELEGYQMYAVEKWVVDRARFMKVVIVYTGNPKDVITVTVITPSSTLTVEQSQAEYDNAVKMLRRDGARPRQTVLGTIMCTSLANFRSDLNIVNIPGGHYLQSRDKLYVNINLLRLGCSGRTALTLDPPNESIQERLKQLYSIPAIAVQRLGFETVVLSFVKLIQSALCIYDFYDSNEERNGLLGDHTVDSIQRWTLEIGEKLRELNLQPSERILDPPIVASILSVVVSMRSKLLGLLPAGANVPKDPFQYPDKFTEALAQASPAHMTRLGPSGVPRAYLSAALIDHINRQHKRKTVEAKSYRIGIGPLAAPNALASLIPSSESMMAGSSKSAPDAVAPETSDLIAFVKSPSVISKDPIESLQLIWTGKLGPGLTHAKQAQEVEEKRLAEERDAENKSDAKSGEDEESMLGKGFSVLRQTGQEITARLNSLPVGGRRKQSMDVTSSPHFLYPPSLSSARPSPEIGGPRRLFGSDLHTSPFIPDEARTLSADEGMPRHRKAIFPHLGIHSALTTSNFSMGNYHHHHYHHHPPSRHKAKSLDFEPTKRTNPVPEPGSKPQQRIIPPTLTALEVHSEDEYVPKAKRRSTEQTKRFKIPHIHKSIQRRRSFDDTEYTTGTPLLSSDQMRIDVQFAASLIELQRRKRRLQLAHSALQELMRPLALTREVIKAQMNRQSDDRNRLDATVDEILPAVEDLNAIRALPLRARLLSSNAIPRDAPFKVNAVIAAETLKSSKYKASAEIPRIPELQKEVKKHREQFWQQRRLAYLPPETKMDEEDLTLALGSKCPFLWSLQTIYKLMLLAILWAGMLRRGEIHSSTDDGWRRSTVFNTRLDLKGRTQPDIDKMAKEEEEDKVLEWRAKAQEHVISGHSFAQL</sequence>
<evidence type="ECO:0000313" key="3">
    <source>
        <dbReference type="EMBL" id="CCA69064.1"/>
    </source>
</evidence>
<evidence type="ECO:0000256" key="1">
    <source>
        <dbReference type="SAM" id="MobiDB-lite"/>
    </source>
</evidence>
<gene>
    <name evidence="3" type="ORF">PIIN_11779</name>
</gene>
<proteinExistence type="predicted"/>
<dbReference type="STRING" id="1109443.G4TCN5"/>
<dbReference type="InterPro" id="IPR038919">
    <property type="entry name" value="STB2/STB2"/>
</dbReference>
<name>G4TCN5_SERID</name>
<dbReference type="eggNOG" id="ENOG502QT8Q">
    <property type="taxonomic scope" value="Eukaryota"/>
</dbReference>
<feature type="region of interest" description="Disordered" evidence="1">
    <location>
        <begin position="632"/>
        <end position="670"/>
    </location>
</feature>
<protein>
    <submittedName>
        <fullName evidence="3">Related to SIN3 protein-binding protein STB2</fullName>
    </submittedName>
</protein>
<reference evidence="3 4" key="1">
    <citation type="journal article" date="2011" name="PLoS Pathog.">
        <title>Endophytic Life Strategies Decoded by Genome and Transcriptome Analyses of the Mutualistic Root Symbiont Piriformospora indica.</title>
        <authorList>
            <person name="Zuccaro A."/>
            <person name="Lahrmann U."/>
            <person name="Guldener U."/>
            <person name="Langen G."/>
            <person name="Pfiffi S."/>
            <person name="Biedenkopf D."/>
            <person name="Wong P."/>
            <person name="Samans B."/>
            <person name="Grimm C."/>
            <person name="Basiewicz M."/>
            <person name="Murat C."/>
            <person name="Martin F."/>
            <person name="Kogel K.H."/>
        </authorList>
    </citation>
    <scope>NUCLEOTIDE SEQUENCE [LARGE SCALE GENOMIC DNA]</scope>
    <source>
        <strain evidence="3 4">DSM 11827</strain>
    </source>
</reference>
<comment type="caution">
    <text evidence="3">The sequence shown here is derived from an EMBL/GenBank/DDBJ whole genome shotgun (WGS) entry which is preliminary data.</text>
</comment>
<feature type="compositionally biased region" description="Basic and acidic residues" evidence="1">
    <location>
        <begin position="489"/>
        <end position="513"/>
    </location>
</feature>
<evidence type="ECO:0000259" key="2">
    <source>
        <dbReference type="Pfam" id="PF25995"/>
    </source>
</evidence>
<feature type="region of interest" description="Disordered" evidence="1">
    <location>
        <begin position="543"/>
        <end position="571"/>
    </location>
</feature>
<dbReference type="GO" id="GO:0070822">
    <property type="term" value="C:Sin3-type complex"/>
    <property type="evidence" value="ECO:0007669"/>
    <property type="project" value="TreeGrafter"/>
</dbReference>
<dbReference type="HOGENOM" id="CLU_303280_0_0_1"/>
<dbReference type="PANTHER" id="PTHR31011">
    <property type="entry name" value="PROTEIN STB2-RELATED"/>
    <property type="match status" value="1"/>
</dbReference>
<dbReference type="InParanoid" id="G4TCN5"/>